<comment type="caution">
    <text evidence="2">The sequence shown here is derived from an EMBL/GenBank/DDBJ whole genome shotgun (WGS) entry which is preliminary data.</text>
</comment>
<evidence type="ECO:0000313" key="2">
    <source>
        <dbReference type="EMBL" id="KAK4016361.1"/>
    </source>
</evidence>
<evidence type="ECO:0000256" key="1">
    <source>
        <dbReference type="SAM" id="SignalP"/>
    </source>
</evidence>
<evidence type="ECO:0000313" key="3">
    <source>
        <dbReference type="Proteomes" id="UP001234178"/>
    </source>
</evidence>
<sequence>MAVFHAVELLCLSNGLYIAWQSVPEKPVTTNENDVRRFINSAAIFELKGTELRVHSGRLISTVFNTKVPRLFTFYRPPSYRDVEEAALNDDISQLGDVQESCELFSLVDVDAVANWNESTYSHPDSRK</sequence>
<keyword evidence="3" id="KW-1185">Reference proteome</keyword>
<keyword evidence="1" id="KW-0732">Signal</keyword>
<feature type="signal peptide" evidence="1">
    <location>
        <begin position="1"/>
        <end position="21"/>
    </location>
</feature>
<feature type="chain" id="PRO_5046772547" evidence="1">
    <location>
        <begin position="22"/>
        <end position="128"/>
    </location>
</feature>
<organism evidence="2 3">
    <name type="scientific">Daphnia magna</name>
    <dbReference type="NCBI Taxonomy" id="35525"/>
    <lineage>
        <taxon>Eukaryota</taxon>
        <taxon>Metazoa</taxon>
        <taxon>Ecdysozoa</taxon>
        <taxon>Arthropoda</taxon>
        <taxon>Crustacea</taxon>
        <taxon>Branchiopoda</taxon>
        <taxon>Diplostraca</taxon>
        <taxon>Cladocera</taxon>
        <taxon>Anomopoda</taxon>
        <taxon>Daphniidae</taxon>
        <taxon>Daphnia</taxon>
    </lineage>
</organism>
<gene>
    <name evidence="2" type="ORF">OUZ56_031315</name>
</gene>
<accession>A0ABQ9ZUD3</accession>
<dbReference type="EMBL" id="JAOYFB010000005">
    <property type="protein sequence ID" value="KAK4016361.1"/>
    <property type="molecule type" value="Genomic_DNA"/>
</dbReference>
<reference evidence="2 3" key="1">
    <citation type="journal article" date="2023" name="Nucleic Acids Res.">
        <title>The hologenome of Daphnia magna reveals possible DNA methylation and microbiome-mediated evolution of the host genome.</title>
        <authorList>
            <person name="Chaturvedi A."/>
            <person name="Li X."/>
            <person name="Dhandapani V."/>
            <person name="Marshall H."/>
            <person name="Kissane S."/>
            <person name="Cuenca-Cambronero M."/>
            <person name="Asole G."/>
            <person name="Calvet F."/>
            <person name="Ruiz-Romero M."/>
            <person name="Marangio P."/>
            <person name="Guigo R."/>
            <person name="Rago D."/>
            <person name="Mirbahai L."/>
            <person name="Eastwood N."/>
            <person name="Colbourne J.K."/>
            <person name="Zhou J."/>
            <person name="Mallon E."/>
            <person name="Orsini L."/>
        </authorList>
    </citation>
    <scope>NUCLEOTIDE SEQUENCE [LARGE SCALE GENOMIC DNA]</scope>
    <source>
        <strain evidence="2">LRV0_1</strain>
    </source>
</reference>
<protein>
    <submittedName>
        <fullName evidence="2">Uncharacterized protein</fullName>
    </submittedName>
</protein>
<dbReference type="Proteomes" id="UP001234178">
    <property type="component" value="Unassembled WGS sequence"/>
</dbReference>
<name>A0ABQ9ZUD3_9CRUS</name>
<proteinExistence type="predicted"/>